<dbReference type="KEGG" id="gce:KYE46_16385"/>
<gene>
    <name evidence="7" type="ORF">KYE46_16385</name>
</gene>
<protein>
    <submittedName>
        <fullName evidence="7">Cytochrome c</fullName>
    </submittedName>
</protein>
<evidence type="ECO:0000256" key="4">
    <source>
        <dbReference type="SAM" id="MobiDB-lite"/>
    </source>
</evidence>
<feature type="region of interest" description="Disordered" evidence="4">
    <location>
        <begin position="57"/>
        <end position="79"/>
    </location>
</feature>
<dbReference type="GO" id="GO:0020037">
    <property type="term" value="F:heme binding"/>
    <property type="evidence" value="ECO:0007669"/>
    <property type="project" value="InterPro"/>
</dbReference>
<feature type="signal peptide" evidence="5">
    <location>
        <begin position="1"/>
        <end position="26"/>
    </location>
</feature>
<evidence type="ECO:0000256" key="2">
    <source>
        <dbReference type="ARBA" id="ARBA00023004"/>
    </source>
</evidence>
<evidence type="ECO:0000256" key="1">
    <source>
        <dbReference type="ARBA" id="ARBA00022723"/>
    </source>
</evidence>
<sequence length="153" mass="16837">MGGGRLMSLRLWMSLGLCLLPATAFADHELEDRDIENGRALYATQCAACHGAELQGQPDWQTPGSDGVLPAPPHDRTGHTWHHDNQLLFDYVNLGGAAALERRGVLGFNSGMMGFGDVLSEAEIWDILAYIRSTWPQDVQEVQASRNPPHEED</sequence>
<dbReference type="AlphaFoldDB" id="A0A8F6TVZ5"/>
<name>A0A8F6TVZ5_9RHOB</name>
<evidence type="ECO:0000313" key="8">
    <source>
        <dbReference type="Proteomes" id="UP000825009"/>
    </source>
</evidence>
<proteinExistence type="predicted"/>
<dbReference type="InterPro" id="IPR051459">
    <property type="entry name" value="Cytochrome_c-type_DH"/>
</dbReference>
<feature type="domain" description="Cytochrome c" evidence="6">
    <location>
        <begin position="33"/>
        <end position="135"/>
    </location>
</feature>
<keyword evidence="8" id="KW-1185">Reference proteome</keyword>
<evidence type="ECO:0000256" key="3">
    <source>
        <dbReference type="PROSITE-ProRule" id="PRU00433"/>
    </source>
</evidence>
<reference evidence="7 8" key="1">
    <citation type="submission" date="2021-07" db="EMBL/GenBank/DDBJ databases">
        <title>A novel Jannaschia species isolated from marine dinoflagellate Ceratoperidinium margalefii.</title>
        <authorList>
            <person name="Jiang Y."/>
            <person name="Li Z."/>
        </authorList>
    </citation>
    <scope>NUCLEOTIDE SEQUENCE [LARGE SCALE GENOMIC DNA]</scope>
    <source>
        <strain evidence="7 8">J12C1-MA-4</strain>
    </source>
</reference>
<feature type="chain" id="PRO_5034291773" evidence="5">
    <location>
        <begin position="27"/>
        <end position="153"/>
    </location>
</feature>
<keyword evidence="3" id="KW-0349">Heme</keyword>
<dbReference type="Pfam" id="PF00034">
    <property type="entry name" value="Cytochrom_C"/>
    <property type="match status" value="1"/>
</dbReference>
<organism evidence="7 8">
    <name type="scientific">Gymnodinialimonas ceratoperidinii</name>
    <dbReference type="NCBI Taxonomy" id="2856823"/>
    <lineage>
        <taxon>Bacteria</taxon>
        <taxon>Pseudomonadati</taxon>
        <taxon>Pseudomonadota</taxon>
        <taxon>Alphaproteobacteria</taxon>
        <taxon>Rhodobacterales</taxon>
        <taxon>Paracoccaceae</taxon>
        <taxon>Gymnodinialimonas</taxon>
    </lineage>
</organism>
<evidence type="ECO:0000259" key="6">
    <source>
        <dbReference type="PROSITE" id="PS51007"/>
    </source>
</evidence>
<dbReference type="Proteomes" id="UP000825009">
    <property type="component" value="Chromosome"/>
</dbReference>
<dbReference type="PROSITE" id="PS51007">
    <property type="entry name" value="CYTC"/>
    <property type="match status" value="1"/>
</dbReference>
<dbReference type="PANTHER" id="PTHR35008">
    <property type="entry name" value="BLL4482 PROTEIN-RELATED"/>
    <property type="match status" value="1"/>
</dbReference>
<keyword evidence="2 3" id="KW-0408">Iron</keyword>
<dbReference type="PANTHER" id="PTHR35008:SF4">
    <property type="entry name" value="BLL4482 PROTEIN"/>
    <property type="match status" value="1"/>
</dbReference>
<evidence type="ECO:0000256" key="5">
    <source>
        <dbReference type="SAM" id="SignalP"/>
    </source>
</evidence>
<accession>A0A8F6TVZ5</accession>
<dbReference type="InterPro" id="IPR009056">
    <property type="entry name" value="Cyt_c-like_dom"/>
</dbReference>
<dbReference type="GO" id="GO:0046872">
    <property type="term" value="F:metal ion binding"/>
    <property type="evidence" value="ECO:0007669"/>
    <property type="project" value="UniProtKB-KW"/>
</dbReference>
<evidence type="ECO:0000313" key="7">
    <source>
        <dbReference type="EMBL" id="QXT39478.1"/>
    </source>
</evidence>
<keyword evidence="1 3" id="KW-0479">Metal-binding</keyword>
<dbReference type="EMBL" id="CP079194">
    <property type="protein sequence ID" value="QXT39478.1"/>
    <property type="molecule type" value="Genomic_DNA"/>
</dbReference>
<dbReference type="GO" id="GO:0009055">
    <property type="term" value="F:electron transfer activity"/>
    <property type="evidence" value="ECO:0007669"/>
    <property type="project" value="InterPro"/>
</dbReference>
<keyword evidence="5" id="KW-0732">Signal</keyword>